<comment type="cofactor">
    <cofactor evidence="1 4">
        <name>(R)-lipoate</name>
        <dbReference type="ChEBI" id="CHEBI:83088"/>
    </cofactor>
</comment>
<dbReference type="InterPro" id="IPR003016">
    <property type="entry name" value="2-oxoA_DH_lipoyl-BS"/>
</dbReference>
<dbReference type="PROSITE" id="PS51826">
    <property type="entry name" value="PSBD"/>
    <property type="match status" value="1"/>
</dbReference>
<dbReference type="Pfam" id="PF02817">
    <property type="entry name" value="E3_binding"/>
    <property type="match status" value="1"/>
</dbReference>
<dbReference type="InterPro" id="IPR001078">
    <property type="entry name" value="2-oxoacid_DH_actylTfrase"/>
</dbReference>
<evidence type="ECO:0000256" key="3">
    <source>
        <dbReference type="ARBA" id="ARBA00022823"/>
    </source>
</evidence>
<keyword evidence="4 7" id="KW-0012">Acyltransferase</keyword>
<dbReference type="SUPFAM" id="SSF47005">
    <property type="entry name" value="Peripheral subunit-binding domain of 2-oxo acid dehydrogenase complex"/>
    <property type="match status" value="1"/>
</dbReference>
<keyword evidence="7" id="KW-0670">Pyruvate</keyword>
<dbReference type="Gene3D" id="2.40.50.100">
    <property type="match status" value="1"/>
</dbReference>
<dbReference type="AlphaFoldDB" id="A0A1V6C494"/>
<feature type="domain" description="Lipoyl-binding" evidence="5">
    <location>
        <begin position="2"/>
        <end position="78"/>
    </location>
</feature>
<proteinExistence type="inferred from homology"/>
<reference evidence="7" key="1">
    <citation type="submission" date="2017-02" db="EMBL/GenBank/DDBJ databases">
        <title>Delving into the versatile metabolic prowess of the omnipresent phylum Bacteroidetes.</title>
        <authorList>
            <person name="Nobu M.K."/>
            <person name="Mei R."/>
            <person name="Narihiro T."/>
            <person name="Kuroda K."/>
            <person name="Liu W.-T."/>
        </authorList>
    </citation>
    <scope>NUCLEOTIDE SEQUENCE</scope>
    <source>
        <strain evidence="7">ADurb.Bin131</strain>
    </source>
</reference>
<sequence length="390" mass="44242">MIREIIMPKLGETMEEGYINKWLKKEGEKVKKGEVLFEVMSDKTNFEVESQYDGYLRKILFEASENPVPVTTVIGYISDTMDEEIPQDTKKTIPEQKENTSVETHQTITLPSEEKQRIKASPAAKRIASELGIDITNIKGTGESGRIEKKDVEEYASQLKTEYPLEYEAQEKLSPVRKIIAERLKQSKQNIPHYYLSTKILMDGIDFLKEIARKKGKNFTYTDFIIYYTGRVIRDFPILNASFFNDEIHYVKSVDIGLAVSTVDGLVVPVIRDVCTKTLQEISIERINLAEKARSNQLKKQDTENCRFVISNLGMFGVIQFQAIINPPGTAIMAVGSIEKEPIVVNNNIVIGHTMWITLSLDHRVVDGAYGGKFLQEIKQVLENPGILDI</sequence>
<gene>
    <name evidence="7" type="primary">pdhC</name>
    <name evidence="7" type="ORF">BWX89_01778</name>
</gene>
<evidence type="ECO:0000256" key="1">
    <source>
        <dbReference type="ARBA" id="ARBA00001938"/>
    </source>
</evidence>
<dbReference type="CDD" id="cd06849">
    <property type="entry name" value="lipoyl_domain"/>
    <property type="match status" value="1"/>
</dbReference>
<keyword evidence="4 7" id="KW-0808">Transferase</keyword>
<dbReference type="InterPro" id="IPR045257">
    <property type="entry name" value="E2/Pdx1"/>
</dbReference>
<dbReference type="InterPro" id="IPR000089">
    <property type="entry name" value="Biotin_lipoyl"/>
</dbReference>
<dbReference type="Gene3D" id="3.30.559.10">
    <property type="entry name" value="Chloramphenicol acetyltransferase-like domain"/>
    <property type="match status" value="1"/>
</dbReference>
<dbReference type="GO" id="GO:0045254">
    <property type="term" value="C:pyruvate dehydrogenase complex"/>
    <property type="evidence" value="ECO:0007669"/>
    <property type="project" value="InterPro"/>
</dbReference>
<protein>
    <recommendedName>
        <fullName evidence="4">Dihydrolipoamide acetyltransferase component of pyruvate dehydrogenase complex</fullName>
        <ecNumber evidence="4">2.3.1.-</ecNumber>
    </recommendedName>
</protein>
<comment type="similarity">
    <text evidence="2 4">Belongs to the 2-oxoacid dehydrogenase family.</text>
</comment>
<dbReference type="SUPFAM" id="SSF51230">
    <property type="entry name" value="Single hybrid motif"/>
    <property type="match status" value="1"/>
</dbReference>
<dbReference type="EMBL" id="MWDQ01000152">
    <property type="protein sequence ID" value="OQB71661.1"/>
    <property type="molecule type" value="Genomic_DNA"/>
</dbReference>
<evidence type="ECO:0000259" key="6">
    <source>
        <dbReference type="PROSITE" id="PS51826"/>
    </source>
</evidence>
<name>A0A1V6C494_UNCT6</name>
<dbReference type="Pfam" id="PF00364">
    <property type="entry name" value="Biotin_lipoyl"/>
    <property type="match status" value="1"/>
</dbReference>
<evidence type="ECO:0000256" key="2">
    <source>
        <dbReference type="ARBA" id="ARBA00007317"/>
    </source>
</evidence>
<dbReference type="InterPro" id="IPR023213">
    <property type="entry name" value="CAT-like_dom_sf"/>
</dbReference>
<evidence type="ECO:0000256" key="4">
    <source>
        <dbReference type="RuleBase" id="RU003423"/>
    </source>
</evidence>
<dbReference type="Proteomes" id="UP000485562">
    <property type="component" value="Unassembled WGS sequence"/>
</dbReference>
<dbReference type="Pfam" id="PF00198">
    <property type="entry name" value="2-oxoacid_dh"/>
    <property type="match status" value="1"/>
</dbReference>
<dbReference type="InterPro" id="IPR036625">
    <property type="entry name" value="E3-bd_dom_sf"/>
</dbReference>
<dbReference type="PROSITE" id="PS50968">
    <property type="entry name" value="BIOTINYL_LIPOYL"/>
    <property type="match status" value="1"/>
</dbReference>
<dbReference type="SUPFAM" id="SSF52777">
    <property type="entry name" value="CoA-dependent acyltransferases"/>
    <property type="match status" value="1"/>
</dbReference>
<evidence type="ECO:0000259" key="5">
    <source>
        <dbReference type="PROSITE" id="PS50968"/>
    </source>
</evidence>
<accession>A0A1V6C494</accession>
<dbReference type="EC" id="2.3.1.-" evidence="4"/>
<dbReference type="PANTHER" id="PTHR23151:SF90">
    <property type="entry name" value="DIHYDROLIPOYLLYSINE-RESIDUE ACETYLTRANSFERASE COMPONENT OF PYRUVATE DEHYDROGENASE COMPLEX, MITOCHONDRIAL-RELATED"/>
    <property type="match status" value="1"/>
</dbReference>
<feature type="domain" description="Peripheral subunit-binding (PSBD)" evidence="6">
    <location>
        <begin position="119"/>
        <end position="156"/>
    </location>
</feature>
<dbReference type="PANTHER" id="PTHR23151">
    <property type="entry name" value="DIHYDROLIPOAMIDE ACETYL/SUCCINYL-TRANSFERASE-RELATED"/>
    <property type="match status" value="1"/>
</dbReference>
<organism evidence="7">
    <name type="scientific">candidate division TA06 bacterium ADurb.Bin131</name>
    <dbReference type="NCBI Taxonomy" id="1852827"/>
    <lineage>
        <taxon>Bacteria</taxon>
        <taxon>Bacteria division TA06</taxon>
    </lineage>
</organism>
<comment type="caution">
    <text evidence="7">The sequence shown here is derived from an EMBL/GenBank/DDBJ whole genome shotgun (WGS) entry which is preliminary data.</text>
</comment>
<keyword evidence="3 4" id="KW-0450">Lipoyl</keyword>
<dbReference type="InterPro" id="IPR004167">
    <property type="entry name" value="PSBD"/>
</dbReference>
<evidence type="ECO:0000313" key="7">
    <source>
        <dbReference type="EMBL" id="OQB71661.1"/>
    </source>
</evidence>
<dbReference type="InterPro" id="IPR011053">
    <property type="entry name" value="Single_hybrid_motif"/>
</dbReference>
<dbReference type="PROSITE" id="PS00189">
    <property type="entry name" value="LIPOYL"/>
    <property type="match status" value="1"/>
</dbReference>
<dbReference type="GO" id="GO:0006086">
    <property type="term" value="P:pyruvate decarboxylation to acetyl-CoA"/>
    <property type="evidence" value="ECO:0007669"/>
    <property type="project" value="InterPro"/>
</dbReference>
<dbReference type="Gene3D" id="4.10.320.10">
    <property type="entry name" value="E3-binding domain"/>
    <property type="match status" value="1"/>
</dbReference>
<dbReference type="GO" id="GO:0016746">
    <property type="term" value="F:acyltransferase activity"/>
    <property type="evidence" value="ECO:0007669"/>
    <property type="project" value="UniProtKB-KW"/>
</dbReference>